<dbReference type="Pfam" id="PF03765">
    <property type="entry name" value="CRAL_TRIO_N"/>
    <property type="match status" value="1"/>
</dbReference>
<evidence type="ECO:0000256" key="1">
    <source>
        <dbReference type="SAM" id="MobiDB-lite"/>
    </source>
</evidence>
<evidence type="ECO:0000313" key="4">
    <source>
        <dbReference type="Proteomes" id="UP000813824"/>
    </source>
</evidence>
<dbReference type="EMBL" id="JAEVFJ010000037">
    <property type="protein sequence ID" value="KAH8091058.1"/>
    <property type="molecule type" value="Genomic_DNA"/>
</dbReference>
<protein>
    <submittedName>
        <fullName evidence="3">CRAL-TRIO domain-containing protein</fullName>
    </submittedName>
</protein>
<dbReference type="InterPro" id="IPR011074">
    <property type="entry name" value="CRAL/TRIO_N_dom"/>
</dbReference>
<organism evidence="3 4">
    <name type="scientific">Cristinia sonorae</name>
    <dbReference type="NCBI Taxonomy" id="1940300"/>
    <lineage>
        <taxon>Eukaryota</taxon>
        <taxon>Fungi</taxon>
        <taxon>Dikarya</taxon>
        <taxon>Basidiomycota</taxon>
        <taxon>Agaricomycotina</taxon>
        <taxon>Agaricomycetes</taxon>
        <taxon>Agaricomycetidae</taxon>
        <taxon>Agaricales</taxon>
        <taxon>Pleurotineae</taxon>
        <taxon>Stephanosporaceae</taxon>
        <taxon>Cristinia</taxon>
    </lineage>
</organism>
<dbReference type="PROSITE" id="PS50191">
    <property type="entry name" value="CRAL_TRIO"/>
    <property type="match status" value="1"/>
</dbReference>
<dbReference type="AlphaFoldDB" id="A0A8K0UGV4"/>
<sequence>MSTSQAQTTYTNYKPLSGRLGNLTPEQERTLEKLREELQTEGYFVAERMGDATLLRYLRARKFDLEKAKAMILASEQWRKDFGVDDILRTFDFKEAAEVDKYYPQYYHKVDKDGRPIYVERLGLLDVKALYAVTTKERQLQRLVFEYEKFLSERLPACSKAIGHPVETCCSILDLKGISILDFWRVKDYMSEAAEIYQNHYPECMGRMFVINAPWGFASIFNLVKGWLDEVTVAKISVLGSSYQEALSAQIPVENLPKEFGGRCSCVEGCSMSDVGPWKSVLVE</sequence>
<dbReference type="OrthoDB" id="1434354at2759"/>
<dbReference type="CDD" id="cd00170">
    <property type="entry name" value="SEC14"/>
    <property type="match status" value="1"/>
</dbReference>
<dbReference type="SMART" id="SM01100">
    <property type="entry name" value="CRAL_TRIO_N"/>
    <property type="match status" value="1"/>
</dbReference>
<proteinExistence type="predicted"/>
<dbReference type="InterPro" id="IPR001251">
    <property type="entry name" value="CRAL-TRIO_dom"/>
</dbReference>
<reference evidence="3" key="1">
    <citation type="journal article" date="2021" name="New Phytol.">
        <title>Evolutionary innovations through gain and loss of genes in the ectomycorrhizal Boletales.</title>
        <authorList>
            <person name="Wu G."/>
            <person name="Miyauchi S."/>
            <person name="Morin E."/>
            <person name="Kuo A."/>
            <person name="Drula E."/>
            <person name="Varga T."/>
            <person name="Kohler A."/>
            <person name="Feng B."/>
            <person name="Cao Y."/>
            <person name="Lipzen A."/>
            <person name="Daum C."/>
            <person name="Hundley H."/>
            <person name="Pangilinan J."/>
            <person name="Johnson J."/>
            <person name="Barry K."/>
            <person name="LaButti K."/>
            <person name="Ng V."/>
            <person name="Ahrendt S."/>
            <person name="Min B."/>
            <person name="Choi I.G."/>
            <person name="Park H."/>
            <person name="Plett J.M."/>
            <person name="Magnuson J."/>
            <person name="Spatafora J.W."/>
            <person name="Nagy L.G."/>
            <person name="Henrissat B."/>
            <person name="Grigoriev I.V."/>
            <person name="Yang Z.L."/>
            <person name="Xu J."/>
            <person name="Martin F.M."/>
        </authorList>
    </citation>
    <scope>NUCLEOTIDE SEQUENCE</scope>
    <source>
        <strain evidence="3">KKN 215</strain>
    </source>
</reference>
<evidence type="ECO:0000259" key="2">
    <source>
        <dbReference type="PROSITE" id="PS50191"/>
    </source>
</evidence>
<dbReference type="Gene3D" id="1.10.8.20">
    <property type="entry name" value="N-terminal domain of phosphatidylinositol transfer protein sec14p"/>
    <property type="match status" value="1"/>
</dbReference>
<dbReference type="SUPFAM" id="SSF52087">
    <property type="entry name" value="CRAL/TRIO domain"/>
    <property type="match status" value="1"/>
</dbReference>
<dbReference type="SUPFAM" id="SSF46938">
    <property type="entry name" value="CRAL/TRIO N-terminal domain"/>
    <property type="match status" value="1"/>
</dbReference>
<dbReference type="Pfam" id="PF00650">
    <property type="entry name" value="CRAL_TRIO"/>
    <property type="match status" value="1"/>
</dbReference>
<dbReference type="SMART" id="SM00516">
    <property type="entry name" value="SEC14"/>
    <property type="match status" value="1"/>
</dbReference>
<keyword evidence="4" id="KW-1185">Reference proteome</keyword>
<comment type="caution">
    <text evidence="3">The sequence shown here is derived from an EMBL/GenBank/DDBJ whole genome shotgun (WGS) entry which is preliminary data.</text>
</comment>
<dbReference type="PANTHER" id="PTHR45657">
    <property type="entry name" value="CRAL-TRIO DOMAIN-CONTAINING PROTEIN YKL091C-RELATED"/>
    <property type="match status" value="1"/>
</dbReference>
<dbReference type="Gene3D" id="3.40.525.10">
    <property type="entry name" value="CRAL-TRIO lipid binding domain"/>
    <property type="match status" value="1"/>
</dbReference>
<dbReference type="PANTHER" id="PTHR45657:SF1">
    <property type="entry name" value="CRAL-TRIO DOMAIN-CONTAINING PROTEIN YKL091C-RELATED"/>
    <property type="match status" value="1"/>
</dbReference>
<dbReference type="InterPro" id="IPR036273">
    <property type="entry name" value="CRAL/TRIO_N_dom_sf"/>
</dbReference>
<dbReference type="InterPro" id="IPR051026">
    <property type="entry name" value="PI/PC_transfer"/>
</dbReference>
<dbReference type="InterPro" id="IPR036865">
    <property type="entry name" value="CRAL-TRIO_dom_sf"/>
</dbReference>
<dbReference type="Proteomes" id="UP000813824">
    <property type="component" value="Unassembled WGS sequence"/>
</dbReference>
<dbReference type="PRINTS" id="PR00180">
    <property type="entry name" value="CRETINALDHBP"/>
</dbReference>
<accession>A0A8K0UGV4</accession>
<feature type="compositionally biased region" description="Polar residues" evidence="1">
    <location>
        <begin position="1"/>
        <end position="14"/>
    </location>
</feature>
<name>A0A8K0UGV4_9AGAR</name>
<gene>
    <name evidence="3" type="ORF">BXZ70DRAFT_493050</name>
</gene>
<feature type="region of interest" description="Disordered" evidence="1">
    <location>
        <begin position="1"/>
        <end position="22"/>
    </location>
</feature>
<feature type="domain" description="CRAL-TRIO" evidence="2">
    <location>
        <begin position="95"/>
        <end position="268"/>
    </location>
</feature>
<evidence type="ECO:0000313" key="3">
    <source>
        <dbReference type="EMBL" id="KAH8091058.1"/>
    </source>
</evidence>